<keyword evidence="9" id="KW-0342">GTP-binding</keyword>
<feature type="domain" description="SRP54-type proteins GTP-binding" evidence="15">
    <location>
        <begin position="207"/>
        <end position="398"/>
    </location>
</feature>
<dbReference type="CDD" id="cd17873">
    <property type="entry name" value="FlhF"/>
    <property type="match status" value="1"/>
</dbReference>
<dbReference type="RefSeq" id="WP_274456110.1">
    <property type="nucleotide sequence ID" value="NZ_CP067097.1"/>
</dbReference>
<evidence type="ECO:0000256" key="1">
    <source>
        <dbReference type="ARBA" id="ARBA00004413"/>
    </source>
</evidence>
<dbReference type="SUPFAM" id="SSF52540">
    <property type="entry name" value="P-loop containing nucleoside triphosphate hydrolases"/>
    <property type="match status" value="1"/>
</dbReference>
<dbReference type="PANTHER" id="PTHR43134">
    <property type="entry name" value="SIGNAL RECOGNITION PARTICLE RECEPTOR SUBUNIT ALPHA"/>
    <property type="match status" value="1"/>
</dbReference>
<evidence type="ECO:0000259" key="14">
    <source>
        <dbReference type="SMART" id="SM00382"/>
    </source>
</evidence>
<dbReference type="SMART" id="SM00382">
    <property type="entry name" value="AAA"/>
    <property type="match status" value="1"/>
</dbReference>
<name>A0ABT9XJQ2_9BACL</name>
<keyword evidence="4" id="KW-0813">Transport</keyword>
<keyword evidence="5" id="KW-1003">Cell membrane</keyword>
<feature type="domain" description="AAA+ ATPase" evidence="14">
    <location>
        <begin position="206"/>
        <end position="347"/>
    </location>
</feature>
<reference evidence="16 17" key="1">
    <citation type="submission" date="2023-07" db="EMBL/GenBank/DDBJ databases">
        <title>Genomic Encyclopedia of Type Strains, Phase IV (KMG-IV): sequencing the most valuable type-strain genomes for metagenomic binning, comparative biology and taxonomic classification.</title>
        <authorList>
            <person name="Goeker M."/>
        </authorList>
    </citation>
    <scope>NUCLEOTIDE SEQUENCE [LARGE SCALE GENOMIC DNA]</scope>
    <source>
        <strain evidence="16 17">DSM 4006</strain>
    </source>
</reference>
<evidence type="ECO:0000256" key="2">
    <source>
        <dbReference type="ARBA" id="ARBA00008531"/>
    </source>
</evidence>
<comment type="function">
    <text evidence="12">Necessary for flagellar biosynthesis. May be involved in translocation of the flagellum.</text>
</comment>
<evidence type="ECO:0000256" key="4">
    <source>
        <dbReference type="ARBA" id="ARBA00022448"/>
    </source>
</evidence>
<keyword evidence="16" id="KW-0966">Cell projection</keyword>
<evidence type="ECO:0000256" key="10">
    <source>
        <dbReference type="ARBA" id="ARBA00023136"/>
    </source>
</evidence>
<keyword evidence="7" id="KW-1005">Bacterial flagellum biogenesis</keyword>
<dbReference type="InterPro" id="IPR003593">
    <property type="entry name" value="AAA+_ATPase"/>
</dbReference>
<comment type="caution">
    <text evidence="16">The sequence shown here is derived from an EMBL/GenBank/DDBJ whole genome shotgun (WGS) entry which is preliminary data.</text>
</comment>
<comment type="similarity">
    <text evidence="2">Belongs to the GTP-binding SRP family.</text>
</comment>
<keyword evidence="16" id="KW-0969">Cilium</keyword>
<keyword evidence="6" id="KW-0547">Nucleotide-binding</keyword>
<dbReference type="PANTHER" id="PTHR43134:SF3">
    <property type="entry name" value="FLAGELLAR BIOSYNTHESIS PROTEIN FLHF"/>
    <property type="match status" value="1"/>
</dbReference>
<evidence type="ECO:0000259" key="15">
    <source>
        <dbReference type="SMART" id="SM00962"/>
    </source>
</evidence>
<evidence type="ECO:0000256" key="7">
    <source>
        <dbReference type="ARBA" id="ARBA00022795"/>
    </source>
</evidence>
<dbReference type="InterPro" id="IPR000897">
    <property type="entry name" value="SRP54_GTPase_dom"/>
</dbReference>
<dbReference type="Proteomes" id="UP001232973">
    <property type="component" value="Unassembled WGS sequence"/>
</dbReference>
<dbReference type="EMBL" id="JAUSTP010000020">
    <property type="protein sequence ID" value="MDQ0190540.1"/>
    <property type="molecule type" value="Genomic_DNA"/>
</dbReference>
<organism evidence="16 17">
    <name type="scientific">Alicyclobacillus cycloheptanicus</name>
    <dbReference type="NCBI Taxonomy" id="1457"/>
    <lineage>
        <taxon>Bacteria</taxon>
        <taxon>Bacillati</taxon>
        <taxon>Bacillota</taxon>
        <taxon>Bacilli</taxon>
        <taxon>Bacillales</taxon>
        <taxon>Alicyclobacillaceae</taxon>
        <taxon>Alicyclobacillus</taxon>
    </lineage>
</organism>
<accession>A0ABT9XJQ2</accession>
<dbReference type="InterPro" id="IPR047040">
    <property type="entry name" value="FlhF__GTPase_dom"/>
</dbReference>
<dbReference type="NCBIfam" id="TIGR03499">
    <property type="entry name" value="FlhF"/>
    <property type="match status" value="1"/>
</dbReference>
<keyword evidence="11" id="KW-1006">Bacterial flagellum protein export</keyword>
<keyword evidence="17" id="KW-1185">Reference proteome</keyword>
<comment type="subcellular location">
    <subcellularLocation>
        <location evidence="1">Cell membrane</location>
        <topology evidence="1">Peripheral membrane protein</topology>
        <orientation evidence="1">Cytoplasmic side</orientation>
    </subcellularLocation>
</comment>
<evidence type="ECO:0000256" key="13">
    <source>
        <dbReference type="NCBIfam" id="TIGR03499"/>
    </source>
</evidence>
<dbReference type="Pfam" id="PF00448">
    <property type="entry name" value="SRP54"/>
    <property type="match status" value="1"/>
</dbReference>
<keyword evidence="16" id="KW-0282">Flagellum</keyword>
<dbReference type="Gene3D" id="3.40.50.300">
    <property type="entry name" value="P-loop containing nucleotide triphosphate hydrolases"/>
    <property type="match status" value="1"/>
</dbReference>
<dbReference type="Gene3D" id="1.20.120.1380">
    <property type="entry name" value="Flagellar FlhF biosynthesis protein, N domain"/>
    <property type="match status" value="1"/>
</dbReference>
<keyword evidence="8" id="KW-0653">Protein transport</keyword>
<sequence length="403" mass="43728">MMVRRYVVKQMPEAVALIRRDLGRDAVILSTRDVFVKRWLGLWRMRRLEVLAAAGEEVTAGRPRTLTSAEAARAAERLPAPLAQAPAAGQLAPAAPGSAVQMESAAMAGSRVDVLDLRSELASLREMVSQTLVPQGASTALLQRMIAAGIDEGRAIQLLAAAHADLADRPEAGDAAAQAALLARRVRDGMMTRLYLHCDPEPIRSSSRLAAFLGPTGVGKTTTVAKLAAQYVLNGERKIGLITTDTFRVAAIDQLRTYANILQVPLETVYEPADLPEAVQRLADCDLILMDTAGRNFQMDVYVEEMTKWLSAAQVDETFLVLSMTTKSSDLEQIVRSFASLHVDKLLFTKMDETTSYGSVLNLLLKHPKPLSYITTGQNVPDDIEVASIERLVNSVVGADHNA</sequence>
<proteinExistence type="inferred from homology"/>
<keyword evidence="10" id="KW-0472">Membrane</keyword>
<protein>
    <recommendedName>
        <fullName evidence="3 13">Flagellar biosynthesis protein FlhF</fullName>
    </recommendedName>
</protein>
<evidence type="ECO:0000256" key="6">
    <source>
        <dbReference type="ARBA" id="ARBA00022741"/>
    </source>
</evidence>
<dbReference type="InterPro" id="IPR027417">
    <property type="entry name" value="P-loop_NTPase"/>
</dbReference>
<evidence type="ECO:0000313" key="16">
    <source>
        <dbReference type="EMBL" id="MDQ0190540.1"/>
    </source>
</evidence>
<evidence type="ECO:0000256" key="8">
    <source>
        <dbReference type="ARBA" id="ARBA00022927"/>
    </source>
</evidence>
<evidence type="ECO:0000256" key="11">
    <source>
        <dbReference type="ARBA" id="ARBA00023225"/>
    </source>
</evidence>
<evidence type="ECO:0000313" key="17">
    <source>
        <dbReference type="Proteomes" id="UP001232973"/>
    </source>
</evidence>
<evidence type="ECO:0000256" key="3">
    <source>
        <dbReference type="ARBA" id="ARBA00014919"/>
    </source>
</evidence>
<evidence type="ECO:0000256" key="12">
    <source>
        <dbReference type="ARBA" id="ARBA00025337"/>
    </source>
</evidence>
<gene>
    <name evidence="16" type="ORF">J2S03_002407</name>
</gene>
<dbReference type="SMART" id="SM00962">
    <property type="entry name" value="SRP54"/>
    <property type="match status" value="1"/>
</dbReference>
<evidence type="ECO:0000256" key="5">
    <source>
        <dbReference type="ARBA" id="ARBA00022475"/>
    </source>
</evidence>
<dbReference type="InterPro" id="IPR020006">
    <property type="entry name" value="FlhF"/>
</dbReference>
<evidence type="ECO:0000256" key="9">
    <source>
        <dbReference type="ARBA" id="ARBA00023134"/>
    </source>
</evidence>